<dbReference type="Proteomes" id="UP000653411">
    <property type="component" value="Unassembled WGS sequence"/>
</dbReference>
<dbReference type="AlphaFoldDB" id="A0A918CXQ6"/>
<dbReference type="RefSeq" id="WP_189269657.1">
    <property type="nucleotide sequence ID" value="NZ_BMML01000058.1"/>
</dbReference>
<proteinExistence type="predicted"/>
<feature type="compositionally biased region" description="Basic and acidic residues" evidence="1">
    <location>
        <begin position="1"/>
        <end position="23"/>
    </location>
</feature>
<organism evidence="2 3">
    <name type="scientific">Streptomyces fuscichromogenes</name>
    <dbReference type="NCBI Taxonomy" id="1324013"/>
    <lineage>
        <taxon>Bacteria</taxon>
        <taxon>Bacillati</taxon>
        <taxon>Actinomycetota</taxon>
        <taxon>Actinomycetes</taxon>
        <taxon>Kitasatosporales</taxon>
        <taxon>Streptomycetaceae</taxon>
        <taxon>Streptomyces</taxon>
    </lineage>
</organism>
<evidence type="ECO:0000256" key="1">
    <source>
        <dbReference type="SAM" id="MobiDB-lite"/>
    </source>
</evidence>
<protein>
    <submittedName>
        <fullName evidence="2">Uncharacterized protein</fullName>
    </submittedName>
</protein>
<sequence>MAEEQQRRPLPRDPLEHHQDAEQHIAGAHAGPVENALVSALLAVAGELAEIKKLLRNRR</sequence>
<reference evidence="2" key="1">
    <citation type="journal article" date="2014" name="Int. J. Syst. Evol. Microbiol.">
        <title>Complete genome sequence of Corynebacterium casei LMG S-19264T (=DSM 44701T), isolated from a smear-ripened cheese.</title>
        <authorList>
            <consortium name="US DOE Joint Genome Institute (JGI-PGF)"/>
            <person name="Walter F."/>
            <person name="Albersmeier A."/>
            <person name="Kalinowski J."/>
            <person name="Ruckert C."/>
        </authorList>
    </citation>
    <scope>NUCLEOTIDE SEQUENCE</scope>
    <source>
        <strain evidence="2">CGMCC 4.7110</strain>
    </source>
</reference>
<evidence type="ECO:0000313" key="2">
    <source>
        <dbReference type="EMBL" id="GGN46773.1"/>
    </source>
</evidence>
<gene>
    <name evidence="2" type="ORF">GCM10011578_099890</name>
</gene>
<dbReference type="EMBL" id="BMML01000058">
    <property type="protein sequence ID" value="GGN46773.1"/>
    <property type="molecule type" value="Genomic_DNA"/>
</dbReference>
<accession>A0A918CXQ6</accession>
<feature type="region of interest" description="Disordered" evidence="1">
    <location>
        <begin position="1"/>
        <end position="28"/>
    </location>
</feature>
<reference evidence="2" key="2">
    <citation type="submission" date="2020-09" db="EMBL/GenBank/DDBJ databases">
        <authorList>
            <person name="Sun Q."/>
            <person name="Zhou Y."/>
        </authorList>
    </citation>
    <scope>NUCLEOTIDE SEQUENCE</scope>
    <source>
        <strain evidence="2">CGMCC 4.7110</strain>
    </source>
</reference>
<keyword evidence="3" id="KW-1185">Reference proteome</keyword>
<comment type="caution">
    <text evidence="2">The sequence shown here is derived from an EMBL/GenBank/DDBJ whole genome shotgun (WGS) entry which is preliminary data.</text>
</comment>
<evidence type="ECO:0000313" key="3">
    <source>
        <dbReference type="Proteomes" id="UP000653411"/>
    </source>
</evidence>
<name>A0A918CXQ6_9ACTN</name>